<evidence type="ECO:0008006" key="3">
    <source>
        <dbReference type="Google" id="ProtNLM"/>
    </source>
</evidence>
<reference evidence="1" key="1">
    <citation type="submission" date="2023-10" db="EMBL/GenBank/DDBJ databases">
        <authorList>
            <person name="Chen Y."/>
            <person name="Shah S."/>
            <person name="Dougan E. K."/>
            <person name="Thang M."/>
            <person name="Chan C."/>
        </authorList>
    </citation>
    <scope>NUCLEOTIDE SEQUENCE [LARGE SCALE GENOMIC DNA]</scope>
</reference>
<gene>
    <name evidence="1" type="ORF">PCOR1329_LOCUS20983</name>
</gene>
<sequence>MAPHLSKRELDRCFSLYAAGKTPVEIRGLVSRTRESLDETGPDLTTVRRAFRGAAHRRGPAETRGRKPKLTAVKLRALNNARVRLIRAAKGEAEVHLKDVMKAARVSDVHKGTASRHFKRLGVTWRAPRAEPLRGSAEAEERVAARSGWKRLPGHYFTHQVDAIIDNKVFPIPMTKRAKTHAKKSRVRGHLRTKAEGVLKPFTKPKGDRNRVNPGAKVHVAAAIVNTKVRVWHYLPTLWCVAVAGRGAAPSASWRITTPRGTRARRPLTASGPLSWRATAAAASSRGLKITPIKFPKYSPDLNPLVYFLWAEVNRRMAEQSAPANESQSAYKARLRRVAMGIPKSVIRAAAAKMKTKAAEVVVAEGGRIPSD</sequence>
<keyword evidence="2" id="KW-1185">Reference proteome</keyword>
<dbReference type="Gene3D" id="3.30.420.10">
    <property type="entry name" value="Ribonuclease H-like superfamily/Ribonuclease H"/>
    <property type="match status" value="1"/>
</dbReference>
<accession>A0ABN9RJQ9</accession>
<dbReference type="Proteomes" id="UP001189429">
    <property type="component" value="Unassembled WGS sequence"/>
</dbReference>
<protein>
    <recommendedName>
        <fullName evidence="3">Tc1-like transposase DDE domain-containing protein</fullName>
    </recommendedName>
</protein>
<evidence type="ECO:0000313" key="1">
    <source>
        <dbReference type="EMBL" id="CAK0818859.1"/>
    </source>
</evidence>
<name>A0ABN9RJQ9_9DINO</name>
<proteinExistence type="predicted"/>
<evidence type="ECO:0000313" key="2">
    <source>
        <dbReference type="Proteomes" id="UP001189429"/>
    </source>
</evidence>
<dbReference type="EMBL" id="CAUYUJ010006847">
    <property type="protein sequence ID" value="CAK0818859.1"/>
    <property type="molecule type" value="Genomic_DNA"/>
</dbReference>
<dbReference type="InterPro" id="IPR036397">
    <property type="entry name" value="RNaseH_sf"/>
</dbReference>
<comment type="caution">
    <text evidence="1">The sequence shown here is derived from an EMBL/GenBank/DDBJ whole genome shotgun (WGS) entry which is preliminary data.</text>
</comment>
<organism evidence="1 2">
    <name type="scientific">Prorocentrum cordatum</name>
    <dbReference type="NCBI Taxonomy" id="2364126"/>
    <lineage>
        <taxon>Eukaryota</taxon>
        <taxon>Sar</taxon>
        <taxon>Alveolata</taxon>
        <taxon>Dinophyceae</taxon>
        <taxon>Prorocentrales</taxon>
        <taxon>Prorocentraceae</taxon>
        <taxon>Prorocentrum</taxon>
    </lineage>
</organism>